<protein>
    <recommendedName>
        <fullName evidence="3">F-box domain-containing protein</fullName>
    </recommendedName>
</protein>
<organism evidence="1 2">
    <name type="scientific">Moniliophthora roreri</name>
    <name type="common">Frosty pod rot fungus</name>
    <name type="synonym">Monilia roreri</name>
    <dbReference type="NCBI Taxonomy" id="221103"/>
    <lineage>
        <taxon>Eukaryota</taxon>
        <taxon>Fungi</taxon>
        <taxon>Dikarya</taxon>
        <taxon>Basidiomycota</taxon>
        <taxon>Agaricomycotina</taxon>
        <taxon>Agaricomycetes</taxon>
        <taxon>Agaricomycetidae</taxon>
        <taxon>Agaricales</taxon>
        <taxon>Marasmiineae</taxon>
        <taxon>Marasmiaceae</taxon>
        <taxon>Moniliophthora</taxon>
    </lineage>
</organism>
<dbReference type="eggNOG" id="ENOG502SYA8">
    <property type="taxonomic scope" value="Eukaryota"/>
</dbReference>
<dbReference type="Proteomes" id="UP000054988">
    <property type="component" value="Unassembled WGS sequence"/>
</dbReference>
<name>A0A0W0G4F3_MONRR</name>
<reference evidence="1 2" key="1">
    <citation type="submission" date="2015-12" db="EMBL/GenBank/DDBJ databases">
        <title>Draft genome sequence of Moniliophthora roreri, the causal agent of frosty pod rot of cacao.</title>
        <authorList>
            <person name="Aime M.C."/>
            <person name="Diaz-Valderrama J.R."/>
            <person name="Kijpornyongpan T."/>
            <person name="Phillips-Mora W."/>
        </authorList>
    </citation>
    <scope>NUCLEOTIDE SEQUENCE [LARGE SCALE GENOMIC DNA]</scope>
    <source>
        <strain evidence="1 2">MCA 2952</strain>
    </source>
</reference>
<evidence type="ECO:0008006" key="3">
    <source>
        <dbReference type="Google" id="ProtNLM"/>
    </source>
</evidence>
<gene>
    <name evidence="1" type="ORF">WG66_3963</name>
</gene>
<evidence type="ECO:0000313" key="1">
    <source>
        <dbReference type="EMBL" id="KTB43454.1"/>
    </source>
</evidence>
<proteinExistence type="predicted"/>
<accession>A0A0W0G4F3</accession>
<evidence type="ECO:0000313" key="2">
    <source>
        <dbReference type="Proteomes" id="UP000054988"/>
    </source>
</evidence>
<dbReference type="AlphaFoldDB" id="A0A0W0G4F3"/>
<comment type="caution">
    <text evidence="1">The sequence shown here is derived from an EMBL/GenBank/DDBJ whole genome shotgun (WGS) entry which is preliminary data.</text>
</comment>
<sequence>MPPEILTPVFEYCVQADTSGHALSGLAMPWVISQICRGWRVISLSTPSLWQIIRLDTRKLDHRTSPSSLNLLRAWLERSQPLPIACLGIFPDAVGATNAEYLDLFILHSKRWRAVEFCLGTQNDLYRRIVNINLHLPFLQSFAVEVTVLSDSEDVRGMVPSWIAPNLREVVLFTQYESQRNGSLLTLPWSQLVELDWSPSTTKVFLDVSPALVSLLQHFTLPQLRRLDMSGSYQSIVAIMHRLCLPSLQRLDVDTDEQIGAVADQLLSSVARLQLRSSCNLYSLAAPFTLFSSPNSPSLAEKLGTVQDVRLLSTEEDNVRAISNFLHSTMFRDLNTLHLLFRELPDKDPALFLDMVQVVTARSHQQPLPYGASRLERLALDVIRPWVLPQIHISAQLEPFQTILRLQSDGLVLLGKVVDGKWFSFFGDAHWSDEDLRMSACRWARFGYSDWLHRSEVWRNHLLEVDASRTGLLLDLSRVPRSRHR</sequence>
<dbReference type="EMBL" id="LATX01001165">
    <property type="protein sequence ID" value="KTB43454.1"/>
    <property type="molecule type" value="Genomic_DNA"/>
</dbReference>